<dbReference type="GO" id="GO:0004181">
    <property type="term" value="F:metallocarboxypeptidase activity"/>
    <property type="evidence" value="ECO:0007669"/>
    <property type="project" value="InterPro"/>
</dbReference>
<dbReference type="CDD" id="cd06240">
    <property type="entry name" value="M14-like"/>
    <property type="match status" value="1"/>
</dbReference>
<dbReference type="SUPFAM" id="SSF52317">
    <property type="entry name" value="Class I glutamine amidotransferase-like"/>
    <property type="match status" value="1"/>
</dbReference>
<dbReference type="SUPFAM" id="SSF53187">
    <property type="entry name" value="Zn-dependent exopeptidases"/>
    <property type="match status" value="1"/>
</dbReference>
<proteinExistence type="inferred from homology"/>
<protein>
    <submittedName>
        <fullName evidence="9">Peptidase</fullName>
    </submittedName>
</protein>
<feature type="domain" description="Peptidase M14" evidence="8">
    <location>
        <begin position="40"/>
        <end position="322"/>
    </location>
</feature>
<evidence type="ECO:0000256" key="1">
    <source>
        <dbReference type="ARBA" id="ARBA00001947"/>
    </source>
</evidence>
<dbReference type="GO" id="GO:0008270">
    <property type="term" value="F:zinc ion binding"/>
    <property type="evidence" value="ECO:0007669"/>
    <property type="project" value="InterPro"/>
</dbReference>
<dbReference type="Proteomes" id="UP000321820">
    <property type="component" value="Chromosome"/>
</dbReference>
<sequence length="944" mass="105106">MVGSTAFATLFLCTVSMRAEERSGITSPKEALGFNIGDDYHVANYTQLEAYWKQLAAESDRMKLISIGNTSEGRPQYMAIISSPENLKNLDRYRAISQKLSLAKDLSDAEAHELAKEGKAVVWIDGGLHASETVGSQQIMELVYELNSRTDDETLRFLRDEIILCVAANPDGQELVANWYMREPVPEKRKADGYGMGVPRLWNKYAGHDNNRDFFMSNLAETTNINKQLFRVWYPQIMYNHHQTGPAGTVIFVPPFRDPFNYHFDPLVPIGIQAVGTAIHMRFLEEGKPGSTMRSGATYSTWYNGGLRTVTYFHNQIGILTEIIGSPTPWQLPLVAAKQLPNSDLPAPVKPQLWHYRQSIDYEMTANRAILDYASRNREKLLYDIYQMGHNSIERGEQDTWTVSPQRVAAIETAAEAERKAQAPKPAADGPNANAGVSPKLYDTVLHDPTRRDPRVYVLPANQPDFPTATKFVNTLLKNGITVLQATSDFTVDSKSYPAGSYVVKTDQAFRPHILDMFEPQDHPNDFRYPGGPPIPPYDVTGYTLAMQMGVKYDRFYSAVDGPFQVIVTELASPLPGKISGEKGKVVGYLVSHEYNDAVILTNRLLKAGCEVSWLEKPAAGLSAGAIWVPATVKSRTILSSAVQQLGINAIAMGKTPDGPSLKLKTVRIGLIEQYGGLMPSGWTRWLLEQYEFPFDVVYPQTLDAGHLRDRFDVLILADGAIQKQQREDTLLRPDTQPKPEEIPVEFRPWLGRITEKTTLPQLQQFAESGGTILTIGSSTTLAELLHLPVHNALTELRQGKEEALPREKFYIPGSLLRAQVDTMTPLGYGMPSSTDVFFDHSPSFRLAPDAEQRHVRAVSWYQGTNLLESGWAWGQQYLDGTAAIVEASVGKGRVILFGPEIAFRGQPHGTFKFLFNGILAGTAEPSSTDSVEKKPHRREGKRT</sequence>
<evidence type="ECO:0000256" key="7">
    <source>
        <dbReference type="SAM" id="MobiDB-lite"/>
    </source>
</evidence>
<evidence type="ECO:0000313" key="10">
    <source>
        <dbReference type="Proteomes" id="UP000321820"/>
    </source>
</evidence>
<evidence type="ECO:0000256" key="2">
    <source>
        <dbReference type="ARBA" id="ARBA00005988"/>
    </source>
</evidence>
<evidence type="ECO:0000313" key="9">
    <source>
        <dbReference type="EMBL" id="QEE31285.1"/>
    </source>
</evidence>
<reference evidence="9 10" key="1">
    <citation type="submission" date="2019-08" db="EMBL/GenBank/DDBJ databases">
        <title>Complete genome sequence of Terriglobus albidus strain ORNL.</title>
        <authorList>
            <person name="Podar M."/>
        </authorList>
    </citation>
    <scope>NUCLEOTIDE SEQUENCE [LARGE SCALE GENOMIC DNA]</scope>
    <source>
        <strain evidence="9 10">ORNL</strain>
    </source>
</reference>
<evidence type="ECO:0000256" key="4">
    <source>
        <dbReference type="ARBA" id="ARBA00022801"/>
    </source>
</evidence>
<keyword evidence="4" id="KW-0378">Hydrolase</keyword>
<dbReference type="KEGG" id="talb:FTW19_10600"/>
<dbReference type="InterPro" id="IPR029062">
    <property type="entry name" value="Class_I_gatase-like"/>
</dbReference>
<dbReference type="OrthoDB" id="9758209at2"/>
<dbReference type="GO" id="GO:0006508">
    <property type="term" value="P:proteolysis"/>
    <property type="evidence" value="ECO:0007669"/>
    <property type="project" value="UniProtKB-KW"/>
</dbReference>
<dbReference type="InterPro" id="IPR000834">
    <property type="entry name" value="Peptidase_M14"/>
</dbReference>
<comment type="similarity">
    <text evidence="2">Belongs to the peptidase M14 family.</text>
</comment>
<dbReference type="Gene3D" id="3.40.50.880">
    <property type="match status" value="1"/>
</dbReference>
<feature type="region of interest" description="Disordered" evidence="7">
    <location>
        <begin position="415"/>
        <end position="440"/>
    </location>
</feature>
<keyword evidence="5" id="KW-0862">Zinc</keyword>
<comment type="cofactor">
    <cofactor evidence="1">
        <name>Zn(2+)</name>
        <dbReference type="ChEBI" id="CHEBI:29105"/>
    </cofactor>
</comment>
<dbReference type="EMBL" id="CP042806">
    <property type="protein sequence ID" value="QEE31285.1"/>
    <property type="molecule type" value="Genomic_DNA"/>
</dbReference>
<dbReference type="SMART" id="SM00631">
    <property type="entry name" value="Zn_pept"/>
    <property type="match status" value="1"/>
</dbReference>
<name>A0A5B9EJN2_9BACT</name>
<keyword evidence="10" id="KW-1185">Reference proteome</keyword>
<dbReference type="Pfam" id="PF00246">
    <property type="entry name" value="Peptidase_M14"/>
    <property type="match status" value="1"/>
</dbReference>
<evidence type="ECO:0000256" key="5">
    <source>
        <dbReference type="ARBA" id="ARBA00022833"/>
    </source>
</evidence>
<keyword evidence="3" id="KW-0645">Protease</keyword>
<dbReference type="GO" id="GO:0005615">
    <property type="term" value="C:extracellular space"/>
    <property type="evidence" value="ECO:0007669"/>
    <property type="project" value="TreeGrafter"/>
</dbReference>
<accession>A0A5B9EJN2</accession>
<dbReference type="PANTHER" id="PTHR11705:SF143">
    <property type="entry name" value="SLL0236 PROTEIN"/>
    <property type="match status" value="1"/>
</dbReference>
<feature type="region of interest" description="Disordered" evidence="7">
    <location>
        <begin position="925"/>
        <end position="944"/>
    </location>
</feature>
<keyword evidence="6" id="KW-0482">Metalloprotease</keyword>
<evidence type="ECO:0000259" key="8">
    <source>
        <dbReference type="SMART" id="SM00631"/>
    </source>
</evidence>
<dbReference type="AlphaFoldDB" id="A0A5B9EJN2"/>
<dbReference type="Gene3D" id="3.40.630.10">
    <property type="entry name" value="Zn peptidases"/>
    <property type="match status" value="1"/>
</dbReference>
<organism evidence="9 10">
    <name type="scientific">Terriglobus albidus</name>
    <dbReference type="NCBI Taxonomy" id="1592106"/>
    <lineage>
        <taxon>Bacteria</taxon>
        <taxon>Pseudomonadati</taxon>
        <taxon>Acidobacteriota</taxon>
        <taxon>Terriglobia</taxon>
        <taxon>Terriglobales</taxon>
        <taxon>Acidobacteriaceae</taxon>
        <taxon>Terriglobus</taxon>
    </lineage>
</organism>
<evidence type="ECO:0000256" key="6">
    <source>
        <dbReference type="ARBA" id="ARBA00023049"/>
    </source>
</evidence>
<dbReference type="PANTHER" id="PTHR11705">
    <property type="entry name" value="PROTEASE FAMILY M14 CARBOXYPEPTIDASE A,B"/>
    <property type="match status" value="1"/>
</dbReference>
<gene>
    <name evidence="9" type="ORF">FTW19_10600</name>
</gene>
<feature type="compositionally biased region" description="Basic residues" evidence="7">
    <location>
        <begin position="935"/>
        <end position="944"/>
    </location>
</feature>
<evidence type="ECO:0000256" key="3">
    <source>
        <dbReference type="ARBA" id="ARBA00022670"/>
    </source>
</evidence>